<dbReference type="RefSeq" id="WP_185721342.1">
    <property type="nucleotide sequence ID" value="NZ_BAAAWI010000001.1"/>
</dbReference>
<dbReference type="GO" id="GO:0003735">
    <property type="term" value="F:structural constituent of ribosome"/>
    <property type="evidence" value="ECO:0007669"/>
    <property type="project" value="InterPro"/>
</dbReference>
<dbReference type="SUPFAM" id="SSF57829">
    <property type="entry name" value="Zn-binding ribosomal proteins"/>
    <property type="match status" value="1"/>
</dbReference>
<dbReference type="Pfam" id="PF00471">
    <property type="entry name" value="Ribosomal_L33"/>
    <property type="match status" value="1"/>
</dbReference>
<keyword evidence="3 5" id="KW-0687">Ribonucleoprotein</keyword>
<proteinExistence type="inferred from homology"/>
<name>A0A7G7MP15_9PSEU</name>
<gene>
    <name evidence="5 6" type="primary">rpmG</name>
    <name evidence="6" type="ORF">H6H00_11915</name>
</gene>
<dbReference type="GO" id="GO:0022625">
    <property type="term" value="C:cytosolic large ribosomal subunit"/>
    <property type="evidence" value="ECO:0007669"/>
    <property type="project" value="TreeGrafter"/>
</dbReference>
<accession>A0A7G7MP15</accession>
<dbReference type="AlphaFoldDB" id="A0A7G7MP15"/>
<dbReference type="KEGG" id="ppel:H6H00_11915"/>
<evidence type="ECO:0000256" key="3">
    <source>
        <dbReference type="ARBA" id="ARBA00023274"/>
    </source>
</evidence>
<dbReference type="EMBL" id="CP060131">
    <property type="protein sequence ID" value="QNG54526.1"/>
    <property type="molecule type" value="Genomic_DNA"/>
</dbReference>
<dbReference type="InterPro" id="IPR001705">
    <property type="entry name" value="Ribosomal_bL33"/>
</dbReference>
<dbReference type="Proteomes" id="UP000515728">
    <property type="component" value="Chromosome"/>
</dbReference>
<evidence type="ECO:0000256" key="1">
    <source>
        <dbReference type="ARBA" id="ARBA00007596"/>
    </source>
</evidence>
<sequence length="55" mass="6606">MARGTELRPIVKMRSTAGTGTTYVTRKNRRNDPDRMTLRKYDPVVRRHVEFREER</sequence>
<dbReference type="NCBIfam" id="NF001860">
    <property type="entry name" value="PRK00595.1"/>
    <property type="match status" value="1"/>
</dbReference>
<evidence type="ECO:0000256" key="2">
    <source>
        <dbReference type="ARBA" id="ARBA00022980"/>
    </source>
</evidence>
<comment type="similarity">
    <text evidence="1 5">Belongs to the bacterial ribosomal protein bL33 family.</text>
</comment>
<keyword evidence="2 5" id="KW-0689">Ribosomal protein</keyword>
<dbReference type="NCBIfam" id="TIGR01023">
    <property type="entry name" value="rpmG_bact"/>
    <property type="match status" value="1"/>
</dbReference>
<organism evidence="6 7">
    <name type="scientific">Pseudonocardia petroleophila</name>
    <dbReference type="NCBI Taxonomy" id="37331"/>
    <lineage>
        <taxon>Bacteria</taxon>
        <taxon>Bacillati</taxon>
        <taxon>Actinomycetota</taxon>
        <taxon>Actinomycetes</taxon>
        <taxon>Pseudonocardiales</taxon>
        <taxon>Pseudonocardiaceae</taxon>
        <taxon>Pseudonocardia</taxon>
    </lineage>
</organism>
<dbReference type="Gene3D" id="2.20.28.120">
    <property type="entry name" value="Ribosomal protein L33"/>
    <property type="match status" value="1"/>
</dbReference>
<evidence type="ECO:0000256" key="5">
    <source>
        <dbReference type="HAMAP-Rule" id="MF_00294"/>
    </source>
</evidence>
<dbReference type="HAMAP" id="MF_00294">
    <property type="entry name" value="Ribosomal_bL33"/>
    <property type="match status" value="1"/>
</dbReference>
<evidence type="ECO:0000313" key="6">
    <source>
        <dbReference type="EMBL" id="QNG54526.1"/>
    </source>
</evidence>
<keyword evidence="7" id="KW-1185">Reference proteome</keyword>
<evidence type="ECO:0000313" key="7">
    <source>
        <dbReference type="Proteomes" id="UP000515728"/>
    </source>
</evidence>
<dbReference type="PANTHER" id="PTHR15238:SF1">
    <property type="entry name" value="LARGE RIBOSOMAL SUBUNIT PROTEIN BL33M"/>
    <property type="match status" value="1"/>
</dbReference>
<dbReference type="FunFam" id="2.20.28.120:FF:000002">
    <property type="entry name" value="50S ribosomal protein L33"/>
    <property type="match status" value="1"/>
</dbReference>
<dbReference type="InterPro" id="IPR018264">
    <property type="entry name" value="Ribosomal_bL33_CS"/>
</dbReference>
<dbReference type="InterPro" id="IPR011332">
    <property type="entry name" value="Ribosomal_zn-bd"/>
</dbReference>
<protein>
    <recommendedName>
        <fullName evidence="4 5">Large ribosomal subunit protein bL33</fullName>
    </recommendedName>
</protein>
<dbReference type="GO" id="GO:0006412">
    <property type="term" value="P:translation"/>
    <property type="evidence" value="ECO:0007669"/>
    <property type="project" value="UniProtKB-UniRule"/>
</dbReference>
<dbReference type="PROSITE" id="PS00582">
    <property type="entry name" value="RIBOSOMAL_L33"/>
    <property type="match status" value="1"/>
</dbReference>
<dbReference type="PANTHER" id="PTHR15238">
    <property type="entry name" value="54S RIBOSOMAL PROTEIN L39, MITOCHONDRIAL"/>
    <property type="match status" value="1"/>
</dbReference>
<dbReference type="InterPro" id="IPR038584">
    <property type="entry name" value="Ribosomal_bL33_sf"/>
</dbReference>
<reference evidence="6 7" key="1">
    <citation type="submission" date="2020-08" db="EMBL/GenBank/DDBJ databases">
        <authorList>
            <person name="Mo P."/>
        </authorList>
    </citation>
    <scope>NUCLEOTIDE SEQUENCE [LARGE SCALE GENOMIC DNA]</scope>
    <source>
        <strain evidence="6 7">CGMCC 4.1532</strain>
    </source>
</reference>
<evidence type="ECO:0000256" key="4">
    <source>
        <dbReference type="ARBA" id="ARBA00035176"/>
    </source>
</evidence>